<comment type="caution">
    <text evidence="1">The sequence shown here is derived from an EMBL/GenBank/DDBJ whole genome shotgun (WGS) entry which is preliminary data.</text>
</comment>
<accession>A0ABS6FC20</accession>
<gene>
    <name evidence="1" type="ORF">KQI82_12360</name>
</gene>
<dbReference type="RefSeq" id="WP_216633046.1">
    <property type="nucleotide sequence ID" value="NZ_JAHLQN010000001.1"/>
</dbReference>
<keyword evidence="2" id="KW-1185">Reference proteome</keyword>
<dbReference type="EMBL" id="JAHLQN010000001">
    <property type="protein sequence ID" value="MBU5627702.1"/>
    <property type="molecule type" value="Genomic_DNA"/>
</dbReference>
<sequence length="733" mass="77675">MINVTDGFKAAVTGDVRQMFIKAVIDLTDPDIAYGTATAQSSGEYSKPDELHNKVFAIKKYASLETNRWQLDGGYAIYPDEVSDAGECGYQSSTLSGPDGYFPTAQYVEMTFSNVSVLQACSVYFSDDTNDGTAEDFTVEVKVGGTAVYAKTYTGNIETSVSLAGFTVNAPDAIRVTVTKWSRAGRRMRVAEIVPGIYEIWDSHIIAELSINQQVNTSCCALPYGTATLKMDNLDRRFEPRSKSGLFQSIEERQGIPIEIGCKLADNSIEYKQVGVYYQYSGGWKTGDNGLTMQWDLVDIIGLLSDRAYIVPDVLPTTLTGWAASLVAQLGINFESLYSVDSDYASTPCTVVSADNLSGKTCGDVLRYVCMACGVFPRADAETGYLCIEPMWDAGNSITLDNMDKYPTMKANDDCAYVRFKIYAVDGTTSIYNIGGNSTASSKTISIDNPFIHTTETALTAAKQILKSYGGNQIIISERGDPANELGDVDSVQLDKSQATSARRIAQQFAFNDGVMSGLQATLIQPSGFFMYNKSIVLTGSGTWTAPSGITSLGIIVVGGGDGGTSGTDGTWDTAGVDGTNGNGGKVFSAQISINNGQSFTYSAGAGGAIGAVGSASIFGIYTSASGNIYDYGYMDINNGNVYGRSGTEFPATGTGDGGIAGKGGCKGERKWVTTITKDYTCGGTITGGQTEVYIPVTTSGWDVSCEPGHGTDGKAGANGCIIVFYADLGGEM</sequence>
<organism evidence="1 2">
    <name type="scientific">Dysosmobacter acutus</name>
    <dbReference type="NCBI Taxonomy" id="2841504"/>
    <lineage>
        <taxon>Bacteria</taxon>
        <taxon>Bacillati</taxon>
        <taxon>Bacillota</taxon>
        <taxon>Clostridia</taxon>
        <taxon>Eubacteriales</taxon>
        <taxon>Oscillospiraceae</taxon>
        <taxon>Dysosmobacter</taxon>
    </lineage>
</organism>
<dbReference type="Proteomes" id="UP000787672">
    <property type="component" value="Unassembled WGS sequence"/>
</dbReference>
<evidence type="ECO:0000313" key="1">
    <source>
        <dbReference type="EMBL" id="MBU5627702.1"/>
    </source>
</evidence>
<name>A0ABS6FC20_9FIRM</name>
<protein>
    <submittedName>
        <fullName evidence="1">Uncharacterized protein</fullName>
    </submittedName>
</protein>
<evidence type="ECO:0000313" key="2">
    <source>
        <dbReference type="Proteomes" id="UP000787672"/>
    </source>
</evidence>
<proteinExistence type="predicted"/>
<reference evidence="1 2" key="1">
    <citation type="submission" date="2021-06" db="EMBL/GenBank/DDBJ databases">
        <authorList>
            <person name="Sun Q."/>
            <person name="Li D."/>
        </authorList>
    </citation>
    <scope>NUCLEOTIDE SEQUENCE [LARGE SCALE GENOMIC DNA]</scope>
    <source>
        <strain evidence="1 2">MSJ-2</strain>
    </source>
</reference>